<gene>
    <name evidence="1" type="ORF">O1611_g297</name>
</gene>
<proteinExistence type="predicted"/>
<sequence>MATRNPITIEQPTTDLLGTREPARIAVFLRTKSSLYALTHDQVVRNTCTSLDVPHEKSRLIAIQKWPKLDVLVFDIFYDNYDPNTAHYKVDLPVLLVDYGKASSVARKASHEFSETVNVHVATQHNYHGWNAKPPYFEDQTGHNPPKYENPRDATML</sequence>
<name>A0ACC2K1B2_9PEZI</name>
<organism evidence="1 2">
    <name type="scientific">Lasiodiplodia mahajangana</name>
    <dbReference type="NCBI Taxonomy" id="1108764"/>
    <lineage>
        <taxon>Eukaryota</taxon>
        <taxon>Fungi</taxon>
        <taxon>Dikarya</taxon>
        <taxon>Ascomycota</taxon>
        <taxon>Pezizomycotina</taxon>
        <taxon>Dothideomycetes</taxon>
        <taxon>Dothideomycetes incertae sedis</taxon>
        <taxon>Botryosphaeriales</taxon>
        <taxon>Botryosphaeriaceae</taxon>
        <taxon>Lasiodiplodia</taxon>
    </lineage>
</organism>
<keyword evidence="2" id="KW-1185">Reference proteome</keyword>
<protein>
    <submittedName>
        <fullName evidence="1">Uncharacterized protein</fullName>
    </submittedName>
</protein>
<reference evidence="1" key="1">
    <citation type="submission" date="2022-12" db="EMBL/GenBank/DDBJ databases">
        <title>Genome Sequence of Lasiodiplodia mahajangana.</title>
        <authorList>
            <person name="Buettner E."/>
        </authorList>
    </citation>
    <scope>NUCLEOTIDE SEQUENCE</scope>
    <source>
        <strain evidence="1">VT137</strain>
    </source>
</reference>
<comment type="caution">
    <text evidence="1">The sequence shown here is derived from an EMBL/GenBank/DDBJ whole genome shotgun (WGS) entry which is preliminary data.</text>
</comment>
<dbReference type="EMBL" id="JAPUUL010000022">
    <property type="protein sequence ID" value="KAJ8133329.1"/>
    <property type="molecule type" value="Genomic_DNA"/>
</dbReference>
<evidence type="ECO:0000313" key="2">
    <source>
        <dbReference type="Proteomes" id="UP001153332"/>
    </source>
</evidence>
<evidence type="ECO:0000313" key="1">
    <source>
        <dbReference type="EMBL" id="KAJ8133329.1"/>
    </source>
</evidence>
<accession>A0ACC2K1B2</accession>
<dbReference type="Proteomes" id="UP001153332">
    <property type="component" value="Unassembled WGS sequence"/>
</dbReference>